<evidence type="ECO:0000256" key="1">
    <source>
        <dbReference type="SAM" id="SignalP"/>
    </source>
</evidence>
<feature type="signal peptide" evidence="1">
    <location>
        <begin position="1"/>
        <end position="19"/>
    </location>
</feature>
<organism evidence="2 3">
    <name type="scientific">Oleoguttula mirabilis</name>
    <dbReference type="NCBI Taxonomy" id="1507867"/>
    <lineage>
        <taxon>Eukaryota</taxon>
        <taxon>Fungi</taxon>
        <taxon>Dikarya</taxon>
        <taxon>Ascomycota</taxon>
        <taxon>Pezizomycotina</taxon>
        <taxon>Dothideomycetes</taxon>
        <taxon>Dothideomycetidae</taxon>
        <taxon>Mycosphaerellales</taxon>
        <taxon>Teratosphaeriaceae</taxon>
        <taxon>Oleoguttula</taxon>
    </lineage>
</organism>
<accession>A0AAV9JTR5</accession>
<evidence type="ECO:0000313" key="2">
    <source>
        <dbReference type="EMBL" id="KAK4548945.1"/>
    </source>
</evidence>
<dbReference type="EMBL" id="JAVFHQ010000006">
    <property type="protein sequence ID" value="KAK4548945.1"/>
    <property type="molecule type" value="Genomic_DNA"/>
</dbReference>
<gene>
    <name evidence="2" type="ORF">LTR36_008718</name>
</gene>
<comment type="caution">
    <text evidence="2">The sequence shown here is derived from an EMBL/GenBank/DDBJ whole genome shotgun (WGS) entry which is preliminary data.</text>
</comment>
<keyword evidence="1" id="KW-0732">Signal</keyword>
<dbReference type="Proteomes" id="UP001324427">
    <property type="component" value="Unassembled WGS sequence"/>
</dbReference>
<keyword evidence="3" id="KW-1185">Reference proteome</keyword>
<name>A0AAV9JTR5_9PEZI</name>
<protein>
    <submittedName>
        <fullName evidence="2">Uncharacterized protein</fullName>
    </submittedName>
</protein>
<reference evidence="2 3" key="1">
    <citation type="submission" date="2021-11" db="EMBL/GenBank/DDBJ databases">
        <title>Black yeast isolated from Biological Soil Crust.</title>
        <authorList>
            <person name="Kurbessoian T."/>
        </authorList>
    </citation>
    <scope>NUCLEOTIDE SEQUENCE [LARGE SCALE GENOMIC DNA]</scope>
    <source>
        <strain evidence="2 3">CCFEE 5522</strain>
    </source>
</reference>
<evidence type="ECO:0000313" key="3">
    <source>
        <dbReference type="Proteomes" id="UP001324427"/>
    </source>
</evidence>
<sequence>MRSIAALSALFAIATSGLAAPSDDMRRLRTTCEHTADLLNASLNGVMPLNTSGILQKFVWQIETSTANLNSNNTTWAHNATTYNRIYLDAVYFNYTDCLGTLSEACVRRGRCFHQEHNLPVYNALQRTATAVHAYGQKLAAGNYISRNATIRTITAGSDIVNAEGAWSNNRNYPGKLKRET</sequence>
<proteinExistence type="predicted"/>
<dbReference type="AlphaFoldDB" id="A0AAV9JTR5"/>
<feature type="chain" id="PRO_5043754176" evidence="1">
    <location>
        <begin position="20"/>
        <end position="181"/>
    </location>
</feature>